<reference evidence="2 3" key="1">
    <citation type="submission" date="2015-09" db="EMBL/GenBank/DDBJ databases">
        <title>Trachymyrmex zeteki WGS genome.</title>
        <authorList>
            <person name="Nygaard S."/>
            <person name="Hu H."/>
            <person name="Boomsma J."/>
            <person name="Zhang G."/>
        </authorList>
    </citation>
    <scope>NUCLEOTIDE SEQUENCE [LARGE SCALE GENOMIC DNA]</scope>
    <source>
        <strain evidence="2">Tzet28-1</strain>
        <tissue evidence="2">Whole body</tissue>
    </source>
</reference>
<evidence type="ECO:0000313" key="3">
    <source>
        <dbReference type="Proteomes" id="UP000075809"/>
    </source>
</evidence>
<feature type="region of interest" description="Disordered" evidence="1">
    <location>
        <begin position="199"/>
        <end position="225"/>
    </location>
</feature>
<gene>
    <name evidence="2" type="ORF">ALC60_08226</name>
</gene>
<protein>
    <submittedName>
        <fullName evidence="2">Uncharacterized protein</fullName>
    </submittedName>
</protein>
<feature type="compositionally biased region" description="Acidic residues" evidence="1">
    <location>
        <begin position="207"/>
        <end position="225"/>
    </location>
</feature>
<dbReference type="EMBL" id="KQ982662">
    <property type="protein sequence ID" value="KYQ52618.1"/>
    <property type="molecule type" value="Genomic_DNA"/>
</dbReference>
<dbReference type="Proteomes" id="UP000075809">
    <property type="component" value="Unassembled WGS sequence"/>
</dbReference>
<organism evidence="2 3">
    <name type="scientific">Mycetomoellerius zeteki</name>
    <dbReference type="NCBI Taxonomy" id="64791"/>
    <lineage>
        <taxon>Eukaryota</taxon>
        <taxon>Metazoa</taxon>
        <taxon>Ecdysozoa</taxon>
        <taxon>Arthropoda</taxon>
        <taxon>Hexapoda</taxon>
        <taxon>Insecta</taxon>
        <taxon>Pterygota</taxon>
        <taxon>Neoptera</taxon>
        <taxon>Endopterygota</taxon>
        <taxon>Hymenoptera</taxon>
        <taxon>Apocrita</taxon>
        <taxon>Aculeata</taxon>
        <taxon>Formicoidea</taxon>
        <taxon>Formicidae</taxon>
        <taxon>Myrmicinae</taxon>
        <taxon>Mycetomoellerius</taxon>
    </lineage>
</organism>
<accession>A0A151WXN9</accession>
<name>A0A151WXN9_9HYME</name>
<evidence type="ECO:0000313" key="2">
    <source>
        <dbReference type="EMBL" id="KYQ52618.1"/>
    </source>
</evidence>
<sequence>MHGIPDSCPSSCFVLRASRISRYSTSLRVPCGESIRSSLEQKHTSLSSFGAPLEKPVCSAATITTAIASFREILLYNTILYCVIPSNFACLDLTRLARGLAGRMREGPAKGPLGMAANYAESDVEVKTQPQNTNRITRRITLDYIPLSKGVCQTKLIGEGIENSGNSIEKIAFGFATDACLYRWLYRNELDLGADRPCEKKRRERGEEEEEDDGNDNEDEVDEEGECSPGIIVALEIASATVVSAWSENVENFGELSAGFNAQRSVSTGSHGIITKSPKPHL</sequence>
<dbReference type="AlphaFoldDB" id="A0A151WXN9"/>
<keyword evidence="3" id="KW-1185">Reference proteome</keyword>
<proteinExistence type="predicted"/>
<evidence type="ECO:0000256" key="1">
    <source>
        <dbReference type="SAM" id="MobiDB-lite"/>
    </source>
</evidence>